<comment type="caution">
    <text evidence="1">The sequence shown here is derived from an EMBL/GenBank/DDBJ whole genome shotgun (WGS) entry which is preliminary data.</text>
</comment>
<dbReference type="Proteomes" id="UP000591844">
    <property type="component" value="Unassembled WGS sequence"/>
</dbReference>
<protein>
    <submittedName>
        <fullName evidence="1">Uncharacterized protein</fullName>
    </submittedName>
</protein>
<gene>
    <name evidence="1" type="ORF">C5469_18120</name>
</gene>
<dbReference type="EMBL" id="PUJW01000022">
    <property type="protein sequence ID" value="NHB93940.1"/>
    <property type="molecule type" value="Genomic_DNA"/>
</dbReference>
<sequence>MVLCLISVLFNNKKWLIEKWVISLCRFNCLGWGCSIRIFLQGIVDSCPFRLKEWNGKFSIKKSKLDETKMPIHTMRFTSLPQTMNSFVPVVGSNNFIGHYYFLLK</sequence>
<evidence type="ECO:0000313" key="2">
    <source>
        <dbReference type="Proteomes" id="UP000591844"/>
    </source>
</evidence>
<dbReference type="AlphaFoldDB" id="A0A7X5QGP1"/>
<name>A0A7X5QGP1_9GAMM</name>
<proteinExistence type="predicted"/>
<keyword evidence="2" id="KW-1185">Reference proteome</keyword>
<reference evidence="1 2" key="1">
    <citation type="submission" date="2018-02" db="EMBL/GenBank/DDBJ databases">
        <authorList>
            <person name="Machado R.A."/>
        </authorList>
    </citation>
    <scope>NUCLEOTIDE SEQUENCE [LARGE SCALE GENOMIC DNA]</scope>
    <source>
        <strain evidence="1 2">DSM 19724</strain>
    </source>
</reference>
<accession>A0A7X5QGP1</accession>
<organism evidence="1 2">
    <name type="scientific">Photorhabdus cinerea</name>
    <dbReference type="NCBI Taxonomy" id="471575"/>
    <lineage>
        <taxon>Bacteria</taxon>
        <taxon>Pseudomonadati</taxon>
        <taxon>Pseudomonadota</taxon>
        <taxon>Gammaproteobacteria</taxon>
        <taxon>Enterobacterales</taxon>
        <taxon>Morganellaceae</taxon>
        <taxon>Photorhabdus</taxon>
    </lineage>
</organism>
<evidence type="ECO:0000313" key="1">
    <source>
        <dbReference type="EMBL" id="NHB93940.1"/>
    </source>
</evidence>